<evidence type="ECO:0000313" key="1">
    <source>
        <dbReference type="EMBL" id="TDL44334.1"/>
    </source>
</evidence>
<dbReference type="EMBL" id="SMZX01000002">
    <property type="protein sequence ID" value="TDL44334.1"/>
    <property type="molecule type" value="Genomic_DNA"/>
</dbReference>
<reference evidence="1 2" key="1">
    <citation type="submission" date="2019-03" db="EMBL/GenBank/DDBJ databases">
        <title>Genome Sequencing and Assembly of Various Microbes Isolated from Partially Reclaimed Soil and Acid Mine Drainage (AMD) Site.</title>
        <authorList>
            <person name="Steinbock B."/>
            <person name="Bechtold R."/>
            <person name="Sevigny J.L."/>
            <person name="Thomas D."/>
            <person name="Cuthill L.R."/>
            <person name="Aveiro Johannsen E.J."/>
            <person name="Thomas K."/>
            <person name="Ghosh A."/>
        </authorList>
    </citation>
    <scope>NUCLEOTIDE SEQUENCE [LARGE SCALE GENOMIC DNA]</scope>
    <source>
        <strain evidence="1 2">F-B2</strain>
    </source>
</reference>
<organism evidence="1 2">
    <name type="scientific">Microbacterium oleivorans</name>
    <dbReference type="NCBI Taxonomy" id="273677"/>
    <lineage>
        <taxon>Bacteria</taxon>
        <taxon>Bacillati</taxon>
        <taxon>Actinomycetota</taxon>
        <taxon>Actinomycetes</taxon>
        <taxon>Micrococcales</taxon>
        <taxon>Microbacteriaceae</taxon>
        <taxon>Microbacterium</taxon>
    </lineage>
</organism>
<evidence type="ECO:0000313" key="2">
    <source>
        <dbReference type="Proteomes" id="UP000295633"/>
    </source>
</evidence>
<dbReference type="AlphaFoldDB" id="A0A4R5YM35"/>
<sequence length="148" mass="16206">MPDGLAIGDPGRRHLVLGVDTISHRDGPAVTQQVDWTEIRGATLDLRTTRFPFPGAFSGLWSSVLVMITQTDPDLDLAPGTAVLTTDHGSLRLDLDRHHPGGYWHPIVSRTQLLMDRLVEDAASRPLLRQSNAVLDSIVSSVRRARVA</sequence>
<comment type="caution">
    <text evidence="1">The sequence shown here is derived from an EMBL/GenBank/DDBJ whole genome shotgun (WGS) entry which is preliminary data.</text>
</comment>
<gene>
    <name evidence="1" type="ORF">E2R54_13640</name>
</gene>
<accession>A0A4R5YM35</accession>
<name>A0A4R5YM35_9MICO</name>
<protein>
    <submittedName>
        <fullName evidence="1">Uncharacterized protein</fullName>
    </submittedName>
</protein>
<dbReference type="Proteomes" id="UP000295633">
    <property type="component" value="Unassembled WGS sequence"/>
</dbReference>
<proteinExistence type="predicted"/>